<dbReference type="PANTHER" id="PTHR43396:SF3">
    <property type="entry name" value="FLAVOHEMOPROTEIN"/>
    <property type="match status" value="1"/>
</dbReference>
<keyword evidence="8" id="KW-0479">Metal-binding</keyword>
<reference evidence="18" key="1">
    <citation type="journal article" date="2023" name="Mol. Phylogenet. Evol.">
        <title>Genome-scale phylogeny and comparative genomics of the fungal order Sordariales.</title>
        <authorList>
            <person name="Hensen N."/>
            <person name="Bonometti L."/>
            <person name="Westerberg I."/>
            <person name="Brannstrom I.O."/>
            <person name="Guillou S."/>
            <person name="Cros-Aarteil S."/>
            <person name="Calhoun S."/>
            <person name="Haridas S."/>
            <person name="Kuo A."/>
            <person name="Mondo S."/>
            <person name="Pangilinan J."/>
            <person name="Riley R."/>
            <person name="LaButti K."/>
            <person name="Andreopoulos B."/>
            <person name="Lipzen A."/>
            <person name="Chen C."/>
            <person name="Yan M."/>
            <person name="Daum C."/>
            <person name="Ng V."/>
            <person name="Clum A."/>
            <person name="Steindorff A."/>
            <person name="Ohm R.A."/>
            <person name="Martin F."/>
            <person name="Silar P."/>
            <person name="Natvig D.O."/>
            <person name="Lalanne C."/>
            <person name="Gautier V."/>
            <person name="Ament-Velasquez S.L."/>
            <person name="Kruys A."/>
            <person name="Hutchinson M.I."/>
            <person name="Powell A.J."/>
            <person name="Barry K."/>
            <person name="Miller A.N."/>
            <person name="Grigoriev I.V."/>
            <person name="Debuchy R."/>
            <person name="Gladieux P."/>
            <person name="Hiltunen Thoren M."/>
            <person name="Johannesson H."/>
        </authorList>
    </citation>
    <scope>NUCLEOTIDE SEQUENCE</scope>
    <source>
        <strain evidence="18">CBS 141.50</strain>
    </source>
</reference>
<dbReference type="GO" id="GO:0071500">
    <property type="term" value="P:cellular response to nitrosative stress"/>
    <property type="evidence" value="ECO:0007669"/>
    <property type="project" value="TreeGrafter"/>
</dbReference>
<dbReference type="EC" id="1.14.12.17" evidence="4"/>
<evidence type="ECO:0000256" key="4">
    <source>
        <dbReference type="ARBA" id="ARBA00012229"/>
    </source>
</evidence>
<evidence type="ECO:0000256" key="12">
    <source>
        <dbReference type="ARBA" id="ARBA00023004"/>
    </source>
</evidence>
<dbReference type="Gene3D" id="3.40.50.80">
    <property type="entry name" value="Nucleotide-binding domain of ferredoxin-NADP reductase (FNR) module"/>
    <property type="match status" value="1"/>
</dbReference>
<proteinExistence type="inferred from homology"/>
<organism evidence="18 19">
    <name type="scientific">Dichotomopilus funicola</name>
    <dbReference type="NCBI Taxonomy" id="1934379"/>
    <lineage>
        <taxon>Eukaryota</taxon>
        <taxon>Fungi</taxon>
        <taxon>Dikarya</taxon>
        <taxon>Ascomycota</taxon>
        <taxon>Pezizomycotina</taxon>
        <taxon>Sordariomycetes</taxon>
        <taxon>Sordariomycetidae</taxon>
        <taxon>Sordariales</taxon>
        <taxon>Chaetomiaceae</taxon>
        <taxon>Dichotomopilus</taxon>
    </lineage>
</organism>
<dbReference type="GO" id="GO:0008941">
    <property type="term" value="F:nitric oxide dioxygenase NAD(P)H activity"/>
    <property type="evidence" value="ECO:0007669"/>
    <property type="project" value="UniProtKB-EC"/>
</dbReference>
<dbReference type="InterPro" id="IPR039261">
    <property type="entry name" value="FNR_nucleotide-bd"/>
</dbReference>
<keyword evidence="6" id="KW-0349">Heme</keyword>
<reference evidence="18" key="2">
    <citation type="submission" date="2023-05" db="EMBL/GenBank/DDBJ databases">
        <authorList>
            <consortium name="Lawrence Berkeley National Laboratory"/>
            <person name="Steindorff A."/>
            <person name="Hensen N."/>
            <person name="Bonometti L."/>
            <person name="Westerberg I."/>
            <person name="Brannstrom I.O."/>
            <person name="Guillou S."/>
            <person name="Cros-Aarteil S."/>
            <person name="Calhoun S."/>
            <person name="Haridas S."/>
            <person name="Kuo A."/>
            <person name="Mondo S."/>
            <person name="Pangilinan J."/>
            <person name="Riley R."/>
            <person name="Labutti K."/>
            <person name="Andreopoulos B."/>
            <person name="Lipzen A."/>
            <person name="Chen C."/>
            <person name="Yanf M."/>
            <person name="Daum C."/>
            <person name="Ng V."/>
            <person name="Clum A."/>
            <person name="Ohm R."/>
            <person name="Martin F."/>
            <person name="Silar P."/>
            <person name="Natvig D."/>
            <person name="Lalanne C."/>
            <person name="Gautier V."/>
            <person name="Ament-Velasquez S.L."/>
            <person name="Kruys A."/>
            <person name="Hutchinson M.I."/>
            <person name="Powell A.J."/>
            <person name="Barry K."/>
            <person name="Miller A.N."/>
            <person name="Grigoriev I.V."/>
            <person name="Debuchy R."/>
            <person name="Gladieux P."/>
            <person name="Thoren M.H."/>
            <person name="Johannesson H."/>
        </authorList>
    </citation>
    <scope>NUCLEOTIDE SEQUENCE</scope>
    <source>
        <strain evidence="18">CBS 141.50</strain>
    </source>
</reference>
<evidence type="ECO:0000256" key="7">
    <source>
        <dbReference type="ARBA" id="ARBA00022630"/>
    </source>
</evidence>
<evidence type="ECO:0000256" key="1">
    <source>
        <dbReference type="ARBA" id="ARBA00001970"/>
    </source>
</evidence>
<dbReference type="GO" id="GO:0020037">
    <property type="term" value="F:heme binding"/>
    <property type="evidence" value="ECO:0007669"/>
    <property type="project" value="InterPro"/>
</dbReference>
<evidence type="ECO:0000256" key="6">
    <source>
        <dbReference type="ARBA" id="ARBA00022617"/>
    </source>
</evidence>
<evidence type="ECO:0000256" key="3">
    <source>
        <dbReference type="ARBA" id="ARBA00006401"/>
    </source>
</evidence>
<sequence length="415" mass="45968">MALTTEQTKLVMATAPILQEHGEQITTAFYKNLLHDHPELNNYFNTANQQNGRQARALAGAVLSFAANIDNMSELTPKVERMCNKHSSLGVQPEHYPIVGEHLIRAFGEVLGSALTPELVEAWGKAYGLLANILIGREAQLYKDFEEWTSWRNFKVDKVVPENENIFSFYLVPEDGKKLPKFLPGQYISVQVQGPDGYKQARQYSLSDAWREDYYRISVRRDEGLPDPNAGSQSSSSHPGLVSNLLIDQLGAGSIVGVSHPAGDFFVNGDSPSNIPLVLISAGVGFTPLLAIANTVTAAQAERPISWIHVSRRTVPFEDHITELRKTNPKFRTIVFKTDPGDVNGSATHDHHGRLDLAKVDPADLHLQNSGAEYYICGPEQFMGETSEYLKAQGVGAERIKLEIFNTGDLEWKRA</sequence>
<protein>
    <recommendedName>
        <fullName evidence="4">nitric oxide dioxygenase</fullName>
        <ecNumber evidence="4">1.14.12.17</ecNumber>
    </recommendedName>
</protein>
<dbReference type="SUPFAM" id="SSF46458">
    <property type="entry name" value="Globin-like"/>
    <property type="match status" value="1"/>
</dbReference>
<keyword evidence="12" id="KW-0408">Iron</keyword>
<keyword evidence="19" id="KW-1185">Reference proteome</keyword>
<evidence type="ECO:0000256" key="5">
    <source>
        <dbReference type="ARBA" id="ARBA00022575"/>
    </source>
</evidence>
<keyword evidence="9" id="KW-0274">FAD</keyword>
<keyword evidence="11" id="KW-0560">Oxidoreductase</keyword>
<dbReference type="InterPro" id="IPR017927">
    <property type="entry name" value="FAD-bd_FR_type"/>
</dbReference>
<evidence type="ECO:0000256" key="10">
    <source>
        <dbReference type="ARBA" id="ARBA00022857"/>
    </source>
</evidence>
<evidence type="ECO:0000256" key="9">
    <source>
        <dbReference type="ARBA" id="ARBA00022827"/>
    </source>
</evidence>
<dbReference type="CDD" id="cd08922">
    <property type="entry name" value="FHb-globin"/>
    <property type="match status" value="1"/>
</dbReference>
<dbReference type="GO" id="GO:0046210">
    <property type="term" value="P:nitric oxide catabolic process"/>
    <property type="evidence" value="ECO:0007669"/>
    <property type="project" value="TreeGrafter"/>
</dbReference>
<dbReference type="InterPro" id="IPR012292">
    <property type="entry name" value="Globin/Proto"/>
</dbReference>
<evidence type="ECO:0000313" key="18">
    <source>
        <dbReference type="EMBL" id="KAK4147816.1"/>
    </source>
</evidence>
<dbReference type="FunFam" id="1.10.490.10:FF:000003">
    <property type="entry name" value="Flavohemoprotein"/>
    <property type="match status" value="1"/>
</dbReference>
<dbReference type="SUPFAM" id="SSF63380">
    <property type="entry name" value="Riboflavin synthase domain-like"/>
    <property type="match status" value="1"/>
</dbReference>
<keyword evidence="5" id="KW-0216">Detoxification</keyword>
<gene>
    <name evidence="18" type="ORF">C8A04DRAFT_8841</name>
</gene>
<dbReference type="RefSeq" id="XP_062641187.1">
    <property type="nucleotide sequence ID" value="XM_062785259.1"/>
</dbReference>
<feature type="domain" description="FAD-binding FR-type" evidence="17">
    <location>
        <begin position="149"/>
        <end position="268"/>
    </location>
</feature>
<dbReference type="Pfam" id="PF00042">
    <property type="entry name" value="Globin"/>
    <property type="match status" value="1"/>
</dbReference>
<name>A0AAN6ZSW4_9PEZI</name>
<dbReference type="Pfam" id="PF00175">
    <property type="entry name" value="NAD_binding_1"/>
    <property type="match status" value="1"/>
</dbReference>
<dbReference type="PANTHER" id="PTHR43396">
    <property type="entry name" value="FLAVOHEMOPROTEIN"/>
    <property type="match status" value="1"/>
</dbReference>
<dbReference type="InterPro" id="IPR017938">
    <property type="entry name" value="Riboflavin_synthase-like_b-brl"/>
</dbReference>
<dbReference type="GO" id="GO:0046872">
    <property type="term" value="F:metal ion binding"/>
    <property type="evidence" value="ECO:0007669"/>
    <property type="project" value="UniProtKB-KW"/>
</dbReference>
<keyword evidence="13" id="KW-0520">NAD</keyword>
<keyword evidence="10" id="KW-0521">NADP</keyword>
<comment type="caution">
    <text evidence="18">The sequence shown here is derived from an EMBL/GenBank/DDBJ whole genome shotgun (WGS) entry which is preliminary data.</text>
</comment>
<dbReference type="Proteomes" id="UP001302676">
    <property type="component" value="Unassembled WGS sequence"/>
</dbReference>
<dbReference type="SUPFAM" id="SSF52343">
    <property type="entry name" value="Ferredoxin reductase-like, C-terminal NADP-linked domain"/>
    <property type="match status" value="1"/>
</dbReference>
<dbReference type="Gene3D" id="1.10.490.10">
    <property type="entry name" value="Globins"/>
    <property type="match status" value="1"/>
</dbReference>
<comment type="cofactor">
    <cofactor evidence="1">
        <name>heme b</name>
        <dbReference type="ChEBI" id="CHEBI:60344"/>
    </cofactor>
</comment>
<comment type="catalytic activity">
    <reaction evidence="15">
        <text>2 nitric oxide + NADPH + 2 O2 = 2 nitrate + NADP(+) + H(+)</text>
        <dbReference type="Rhea" id="RHEA:19465"/>
        <dbReference type="ChEBI" id="CHEBI:15378"/>
        <dbReference type="ChEBI" id="CHEBI:15379"/>
        <dbReference type="ChEBI" id="CHEBI:16480"/>
        <dbReference type="ChEBI" id="CHEBI:17632"/>
        <dbReference type="ChEBI" id="CHEBI:57783"/>
        <dbReference type="ChEBI" id="CHEBI:58349"/>
        <dbReference type="EC" id="1.14.12.17"/>
    </reaction>
</comment>
<accession>A0AAN6ZSW4</accession>
<dbReference type="Gene3D" id="2.40.30.10">
    <property type="entry name" value="Translation factors"/>
    <property type="match status" value="1"/>
</dbReference>
<dbReference type="InterPro" id="IPR009050">
    <property type="entry name" value="Globin-like_sf"/>
</dbReference>
<evidence type="ECO:0000256" key="15">
    <source>
        <dbReference type="ARBA" id="ARBA00049433"/>
    </source>
</evidence>
<dbReference type="CDD" id="cd06184">
    <property type="entry name" value="flavohem_like_fad_nad_binding"/>
    <property type="match status" value="1"/>
</dbReference>
<dbReference type="GeneID" id="87821872"/>
<dbReference type="PROSITE" id="PS01033">
    <property type="entry name" value="GLOBIN"/>
    <property type="match status" value="1"/>
</dbReference>
<dbReference type="GO" id="GO:0071949">
    <property type="term" value="F:FAD binding"/>
    <property type="evidence" value="ECO:0007669"/>
    <property type="project" value="TreeGrafter"/>
</dbReference>
<dbReference type="GO" id="GO:0009636">
    <property type="term" value="P:response to toxic substance"/>
    <property type="evidence" value="ECO:0007669"/>
    <property type="project" value="UniProtKB-KW"/>
</dbReference>
<evidence type="ECO:0000256" key="14">
    <source>
        <dbReference type="ARBA" id="ARBA00048649"/>
    </source>
</evidence>
<dbReference type="FunFam" id="2.40.30.10:FF:000034">
    <property type="entry name" value="Flavohemoprotein"/>
    <property type="match status" value="1"/>
</dbReference>
<evidence type="ECO:0000256" key="11">
    <source>
        <dbReference type="ARBA" id="ARBA00023002"/>
    </source>
</evidence>
<dbReference type="InterPro" id="IPR000971">
    <property type="entry name" value="Globin"/>
</dbReference>
<evidence type="ECO:0000313" key="19">
    <source>
        <dbReference type="Proteomes" id="UP001302676"/>
    </source>
</evidence>
<evidence type="ECO:0000259" key="17">
    <source>
        <dbReference type="PROSITE" id="PS51384"/>
    </source>
</evidence>
<comment type="catalytic activity">
    <reaction evidence="14">
        <text>2 nitric oxide + NADH + 2 O2 = 2 nitrate + NAD(+) + H(+)</text>
        <dbReference type="Rhea" id="RHEA:19469"/>
        <dbReference type="ChEBI" id="CHEBI:15378"/>
        <dbReference type="ChEBI" id="CHEBI:15379"/>
        <dbReference type="ChEBI" id="CHEBI:16480"/>
        <dbReference type="ChEBI" id="CHEBI:17632"/>
        <dbReference type="ChEBI" id="CHEBI:57540"/>
        <dbReference type="ChEBI" id="CHEBI:57945"/>
        <dbReference type="EC" id="1.14.12.17"/>
    </reaction>
</comment>
<dbReference type="AlphaFoldDB" id="A0AAN6ZSW4"/>
<feature type="domain" description="Globin" evidence="16">
    <location>
        <begin position="2"/>
        <end position="139"/>
    </location>
</feature>
<dbReference type="EMBL" id="MU853555">
    <property type="protein sequence ID" value="KAK4147816.1"/>
    <property type="molecule type" value="Genomic_DNA"/>
</dbReference>
<dbReference type="InterPro" id="IPR001433">
    <property type="entry name" value="OxRdtase_FAD/NAD-bd"/>
</dbReference>
<comment type="cofactor">
    <cofactor evidence="2">
        <name>FAD</name>
        <dbReference type="ChEBI" id="CHEBI:57692"/>
    </cofactor>
</comment>
<evidence type="ECO:0000256" key="2">
    <source>
        <dbReference type="ARBA" id="ARBA00001974"/>
    </source>
</evidence>
<dbReference type="GO" id="GO:0019825">
    <property type="term" value="F:oxygen binding"/>
    <property type="evidence" value="ECO:0007669"/>
    <property type="project" value="InterPro"/>
</dbReference>
<keyword evidence="7" id="KW-0285">Flavoprotein</keyword>
<evidence type="ECO:0000259" key="16">
    <source>
        <dbReference type="PROSITE" id="PS01033"/>
    </source>
</evidence>
<evidence type="ECO:0000256" key="8">
    <source>
        <dbReference type="ARBA" id="ARBA00022723"/>
    </source>
</evidence>
<dbReference type="PROSITE" id="PS51384">
    <property type="entry name" value="FAD_FR"/>
    <property type="match status" value="1"/>
</dbReference>
<evidence type="ECO:0000256" key="13">
    <source>
        <dbReference type="ARBA" id="ARBA00023027"/>
    </source>
</evidence>
<comment type="similarity">
    <text evidence="3">In the C-terminal section; belongs to the flavoprotein pyridine nucleotide cytochrome reductase family.</text>
</comment>